<evidence type="ECO:0000256" key="12">
    <source>
        <dbReference type="ARBA" id="ARBA00042677"/>
    </source>
</evidence>
<accession>A0A9W9UHK2</accession>
<dbReference type="InterPro" id="IPR011084">
    <property type="entry name" value="DRMBL"/>
</dbReference>
<evidence type="ECO:0000256" key="5">
    <source>
        <dbReference type="ARBA" id="ARBA00022763"/>
    </source>
</evidence>
<evidence type="ECO:0000313" key="16">
    <source>
        <dbReference type="EMBL" id="KAJ5341463.1"/>
    </source>
</evidence>
<proteinExistence type="inferred from homology"/>
<sequence length="738" mass="82919">MSTFDGIVDEFPTIRIDYFRKSPERPAPLACFLSHVHSDHLQGLESYRAPFIYCSPATRELLLRIEKYPHRMNFTKGILESRRLHYKHLAKLLRPIPLNTPTEVELTPRRRIRVTLFDANHCTGAVMFLIEGDGKAIIYTGDIRGELIADLKYAMIMQLTYSAEKWWVDNLVRHPVLIPYTLGQKRLDNLYLDSTFASKTNPFREFPSKAQGLAELLQKVQAYPEDTNFYFRAWTFGYEEVWIALSSALKSKIHVDRYQMGLYRSLVQSKITGVSEAPALCGFELGNVVVDGCLSNDESSRLHSCEFGASCSAAGGAKTVYITPIVNRTSSGTEVPEVGAGGGIGDLYQTHELELPDEAALDELEKLCLQYVHNTEARSQIRDALLRAFQSRRKSLLLDTYGLQKEEEISLKSLVTALSHGPSEVSDRTSKPQLPNSIRFPYSRHSSYSELCGLVAAFRPKDLYPCTVDSEKWNDDVSMERLFGHLCSGNVFSHDIRMRQTVEDQGSDSRPTKRARYDTQASTQSSQETSINLSYIDTGATDRNHQNRIEDQEHRSGRSEEAARNKRNEIRRAHHYLHEHADPGLFEVGPLPESWPPATEDNFDVPNGDNEANEDDEATPVPEQQDSKASAISFVPESIPDTPTKPTDTTDGNMSPYPINPPADSQQTDLLTVSISESAFDSPGRIIDESHPDQELSLARSRSARMAAYLAARQDTYSAWTDVSLVSADNHAEEEIEL</sequence>
<evidence type="ECO:0000256" key="4">
    <source>
        <dbReference type="ARBA" id="ARBA00022759"/>
    </source>
</evidence>
<keyword evidence="10" id="KW-0539">Nucleus</keyword>
<evidence type="ECO:0000256" key="8">
    <source>
        <dbReference type="ARBA" id="ARBA00023172"/>
    </source>
</evidence>
<dbReference type="Pfam" id="PF07522">
    <property type="entry name" value="DRMBL"/>
    <property type="match status" value="1"/>
</dbReference>
<evidence type="ECO:0000256" key="2">
    <source>
        <dbReference type="ARBA" id="ARBA00010304"/>
    </source>
</evidence>
<evidence type="ECO:0000313" key="17">
    <source>
        <dbReference type="Proteomes" id="UP001148299"/>
    </source>
</evidence>
<keyword evidence="4" id="KW-0255">Endonuclease</keyword>
<organism evidence="16 17">
    <name type="scientific">Penicillium brevicompactum</name>
    <dbReference type="NCBI Taxonomy" id="5074"/>
    <lineage>
        <taxon>Eukaryota</taxon>
        <taxon>Fungi</taxon>
        <taxon>Dikarya</taxon>
        <taxon>Ascomycota</taxon>
        <taxon>Pezizomycotina</taxon>
        <taxon>Eurotiomycetes</taxon>
        <taxon>Eurotiomycetidae</taxon>
        <taxon>Eurotiales</taxon>
        <taxon>Aspergillaceae</taxon>
        <taxon>Penicillium</taxon>
    </lineage>
</organism>
<dbReference type="Gene3D" id="3.60.15.10">
    <property type="entry name" value="Ribonuclease Z/Hydroxyacylglutathione hydrolase-like"/>
    <property type="match status" value="1"/>
</dbReference>
<feature type="region of interest" description="Disordered" evidence="13">
    <location>
        <begin position="501"/>
        <end position="565"/>
    </location>
</feature>
<reference evidence="16" key="1">
    <citation type="submission" date="2022-12" db="EMBL/GenBank/DDBJ databases">
        <authorList>
            <person name="Petersen C."/>
        </authorList>
    </citation>
    <scope>NUCLEOTIDE SEQUENCE</scope>
    <source>
        <strain evidence="16">IBT 35675</strain>
    </source>
</reference>
<feature type="domain" description="Metallo-beta-lactamase" evidence="15">
    <location>
        <begin position="27"/>
        <end position="144"/>
    </location>
</feature>
<evidence type="ECO:0000256" key="7">
    <source>
        <dbReference type="ARBA" id="ARBA00022839"/>
    </source>
</evidence>
<keyword evidence="7" id="KW-0269">Exonuclease</keyword>
<evidence type="ECO:0000256" key="13">
    <source>
        <dbReference type="SAM" id="MobiDB-lite"/>
    </source>
</evidence>
<feature type="compositionally biased region" description="Low complexity" evidence="13">
    <location>
        <begin position="519"/>
        <end position="530"/>
    </location>
</feature>
<keyword evidence="17" id="KW-1185">Reference proteome</keyword>
<keyword evidence="9" id="KW-0234">DNA repair</keyword>
<keyword evidence="8" id="KW-0233">DNA recombination</keyword>
<dbReference type="AlphaFoldDB" id="A0A9W9UHK2"/>
<reference evidence="16" key="2">
    <citation type="journal article" date="2023" name="IMA Fungus">
        <title>Comparative genomic study of the Penicillium genus elucidates a diverse pangenome and 15 lateral gene transfer events.</title>
        <authorList>
            <person name="Petersen C."/>
            <person name="Sorensen T."/>
            <person name="Nielsen M.R."/>
            <person name="Sondergaard T.E."/>
            <person name="Sorensen J.L."/>
            <person name="Fitzpatrick D.A."/>
            <person name="Frisvad J.C."/>
            <person name="Nielsen K.L."/>
        </authorList>
    </citation>
    <scope>NUCLEOTIDE SEQUENCE</scope>
    <source>
        <strain evidence="16">IBT 35675</strain>
    </source>
</reference>
<keyword evidence="3" id="KW-0540">Nuclease</keyword>
<evidence type="ECO:0000256" key="10">
    <source>
        <dbReference type="ARBA" id="ARBA00023242"/>
    </source>
</evidence>
<dbReference type="GO" id="GO:0005634">
    <property type="term" value="C:nucleus"/>
    <property type="evidence" value="ECO:0007669"/>
    <property type="project" value="UniProtKB-SubCell"/>
</dbReference>
<dbReference type="SUPFAM" id="SSF56281">
    <property type="entry name" value="Metallo-hydrolase/oxidoreductase"/>
    <property type="match status" value="1"/>
</dbReference>
<dbReference type="InterPro" id="IPR001279">
    <property type="entry name" value="Metallo-B-lactamas"/>
</dbReference>
<dbReference type="GO" id="GO:0035312">
    <property type="term" value="F:5'-3' DNA exonuclease activity"/>
    <property type="evidence" value="ECO:0007669"/>
    <property type="project" value="TreeGrafter"/>
</dbReference>
<evidence type="ECO:0000256" key="3">
    <source>
        <dbReference type="ARBA" id="ARBA00022722"/>
    </source>
</evidence>
<dbReference type="PANTHER" id="PTHR23240">
    <property type="entry name" value="DNA CROSS-LINK REPAIR PROTEIN PSO2/SNM1-RELATED"/>
    <property type="match status" value="1"/>
</dbReference>
<evidence type="ECO:0000256" key="11">
    <source>
        <dbReference type="ARBA" id="ARBA00039759"/>
    </source>
</evidence>
<dbReference type="GO" id="GO:0006310">
    <property type="term" value="P:DNA recombination"/>
    <property type="evidence" value="ECO:0007669"/>
    <property type="project" value="UniProtKB-KW"/>
</dbReference>
<name>A0A9W9UHK2_PENBR</name>
<dbReference type="EMBL" id="JAPZBR010000008">
    <property type="protein sequence ID" value="KAJ5341463.1"/>
    <property type="molecule type" value="Genomic_DNA"/>
</dbReference>
<dbReference type="InterPro" id="IPR036866">
    <property type="entry name" value="RibonucZ/Hydroxyglut_hydro"/>
</dbReference>
<evidence type="ECO:0000256" key="9">
    <source>
        <dbReference type="ARBA" id="ARBA00023204"/>
    </source>
</evidence>
<dbReference type="GO" id="GO:0006303">
    <property type="term" value="P:double-strand break repair via nonhomologous end joining"/>
    <property type="evidence" value="ECO:0007669"/>
    <property type="project" value="TreeGrafter"/>
</dbReference>
<comment type="subcellular location">
    <subcellularLocation>
        <location evidence="1">Nucleus</location>
    </subcellularLocation>
</comment>
<dbReference type="PANTHER" id="PTHR23240:SF8">
    <property type="entry name" value="PROTEIN ARTEMIS"/>
    <property type="match status" value="1"/>
</dbReference>
<feature type="domain" description="DNA repair metallo-beta-lactamase" evidence="14">
    <location>
        <begin position="436"/>
        <end position="467"/>
    </location>
</feature>
<dbReference type="GO" id="GO:0036297">
    <property type="term" value="P:interstrand cross-link repair"/>
    <property type="evidence" value="ECO:0007669"/>
    <property type="project" value="TreeGrafter"/>
</dbReference>
<feature type="compositionally biased region" description="Basic and acidic residues" evidence="13">
    <location>
        <begin position="540"/>
        <end position="565"/>
    </location>
</feature>
<dbReference type="Pfam" id="PF12706">
    <property type="entry name" value="Lactamase_B_2"/>
    <property type="match status" value="1"/>
</dbReference>
<gene>
    <name evidence="16" type="ORF">N7541_010587</name>
</gene>
<feature type="compositionally biased region" description="Low complexity" evidence="13">
    <location>
        <begin position="640"/>
        <end position="651"/>
    </location>
</feature>
<dbReference type="GO" id="GO:0000723">
    <property type="term" value="P:telomere maintenance"/>
    <property type="evidence" value="ECO:0007669"/>
    <property type="project" value="TreeGrafter"/>
</dbReference>
<evidence type="ECO:0000259" key="14">
    <source>
        <dbReference type="Pfam" id="PF07522"/>
    </source>
</evidence>
<dbReference type="Proteomes" id="UP001148299">
    <property type="component" value="Unassembled WGS sequence"/>
</dbReference>
<dbReference type="GO" id="GO:0004519">
    <property type="term" value="F:endonuclease activity"/>
    <property type="evidence" value="ECO:0007669"/>
    <property type="project" value="UniProtKB-KW"/>
</dbReference>
<dbReference type="GO" id="GO:0003684">
    <property type="term" value="F:damaged DNA binding"/>
    <property type="evidence" value="ECO:0007669"/>
    <property type="project" value="TreeGrafter"/>
</dbReference>
<keyword evidence="6" id="KW-0378">Hydrolase</keyword>
<comment type="similarity">
    <text evidence="2">Belongs to the DNA repair metallo-beta-lactamase (DRMBL) family.</text>
</comment>
<feature type="region of interest" description="Disordered" evidence="13">
    <location>
        <begin position="581"/>
        <end position="669"/>
    </location>
</feature>
<comment type="caution">
    <text evidence="16">The sequence shown here is derived from an EMBL/GenBank/DDBJ whole genome shotgun (WGS) entry which is preliminary data.</text>
</comment>
<keyword evidence="5" id="KW-0227">DNA damage</keyword>
<evidence type="ECO:0000256" key="1">
    <source>
        <dbReference type="ARBA" id="ARBA00004123"/>
    </source>
</evidence>
<evidence type="ECO:0000259" key="15">
    <source>
        <dbReference type="Pfam" id="PF12706"/>
    </source>
</evidence>
<evidence type="ECO:0000256" key="6">
    <source>
        <dbReference type="ARBA" id="ARBA00022801"/>
    </source>
</evidence>
<protein>
    <recommendedName>
        <fullName evidence="11">Protein artemis</fullName>
    </recommendedName>
    <alternativeName>
        <fullName evidence="12">DNA cross-link repair 1C protein</fullName>
    </alternativeName>
</protein>